<feature type="domain" description="J" evidence="3">
    <location>
        <begin position="3"/>
        <end position="70"/>
    </location>
</feature>
<sequence length="544" mass="58347">MERHYRVLELSRGAATEAEVKRAYRKKALLLHPDRNPNGGEAFKALQDAYEAALLDVKRGGGGYGRDERGPAGPSPSYGFSTAAGAAYRYARASAPSHSTAQDNKGGPTSSSSPHFFSEEELFGDAIPGGWRDVGAQQRPAYPNRSSGGGHWNSNDTAPSSSSSNAAETHWRRAHGSRVPVSAYEGGCPVPPPPRSSATPSSFRSGPSTGNTNGAASTTASTAATAASATSSSASSKYTPPQQQQQQQSASSTQAQWEAFLAQEHPWRASSPTHDASAEERAYREAMFLHRRVQELNRKDQTTQNTASPPPGGGAFSSSSTERPHNVTSDIHKKEELYRQWQDVQASLHRKLSGQDLTSAHAAHETAKNDANNKEESGDEHRETGNRKQHQQEQEQRSDGAAAAHAPPPPAFHMPPFPRHDNAHREALLSERRLLQREYLRYRYTPAPADVGEMSDMEVYLLAELLGEVQAKVRAVLTARLTKGPCSACGAQSRDASQRHFTCAHASICAACYASGVLSCPLCGAARAATADAKSDNPAGKDDA</sequence>
<feature type="region of interest" description="Disordered" evidence="2">
    <location>
        <begin position="355"/>
        <end position="421"/>
    </location>
</feature>
<dbReference type="CDD" id="cd06257">
    <property type="entry name" value="DnaJ"/>
    <property type="match status" value="1"/>
</dbReference>
<proteinExistence type="predicted"/>
<keyword evidence="1" id="KW-0862">Zinc</keyword>
<dbReference type="GO" id="GO:0030544">
    <property type="term" value="F:Hsp70 protein binding"/>
    <property type="evidence" value="ECO:0007669"/>
    <property type="project" value="TreeGrafter"/>
</dbReference>
<evidence type="ECO:0000259" key="3">
    <source>
        <dbReference type="PROSITE" id="PS50076"/>
    </source>
</evidence>
<dbReference type="SUPFAM" id="SSF46565">
    <property type="entry name" value="Chaperone J-domain"/>
    <property type="match status" value="1"/>
</dbReference>
<dbReference type="RefSeq" id="XP_015654147.1">
    <property type="nucleotide sequence ID" value="XM_015807198.1"/>
</dbReference>
<keyword evidence="1" id="KW-0863">Zinc-finger</keyword>
<dbReference type="PROSITE" id="PS50076">
    <property type="entry name" value="DNAJ_2"/>
    <property type="match status" value="1"/>
</dbReference>
<evidence type="ECO:0000256" key="2">
    <source>
        <dbReference type="SAM" id="MobiDB-lite"/>
    </source>
</evidence>
<dbReference type="InterPro" id="IPR001841">
    <property type="entry name" value="Znf_RING"/>
</dbReference>
<feature type="compositionally biased region" description="Basic and acidic residues" evidence="2">
    <location>
        <begin position="362"/>
        <end position="398"/>
    </location>
</feature>
<feature type="compositionally biased region" description="Polar residues" evidence="2">
    <location>
        <begin position="96"/>
        <end position="109"/>
    </location>
</feature>
<feature type="compositionally biased region" description="Pro residues" evidence="2">
    <location>
        <begin position="406"/>
        <end position="417"/>
    </location>
</feature>
<name>A0A0N0VDM4_LEPPY</name>
<evidence type="ECO:0008006" key="7">
    <source>
        <dbReference type="Google" id="ProtNLM"/>
    </source>
</evidence>
<dbReference type="Pfam" id="PF00226">
    <property type="entry name" value="DnaJ"/>
    <property type="match status" value="1"/>
</dbReference>
<dbReference type="SMART" id="SM00271">
    <property type="entry name" value="DnaJ"/>
    <property type="match status" value="1"/>
</dbReference>
<dbReference type="RefSeq" id="XP_015654148.1">
    <property type="nucleotide sequence ID" value="XM_015807199.1"/>
</dbReference>
<evidence type="ECO:0000256" key="1">
    <source>
        <dbReference type="PROSITE-ProRule" id="PRU00175"/>
    </source>
</evidence>
<feature type="compositionally biased region" description="Low complexity" evidence="2">
    <location>
        <begin position="196"/>
        <end position="255"/>
    </location>
</feature>
<dbReference type="Gene3D" id="1.10.287.110">
    <property type="entry name" value="DnaJ domain"/>
    <property type="match status" value="1"/>
</dbReference>
<gene>
    <name evidence="5" type="ORF">ABB37_08263</name>
</gene>
<dbReference type="GeneID" id="26908548"/>
<dbReference type="AlphaFoldDB" id="A0A0N0VDM4"/>
<evidence type="ECO:0000313" key="6">
    <source>
        <dbReference type="Proteomes" id="UP000037923"/>
    </source>
</evidence>
<dbReference type="EMBL" id="LGTL01000023">
    <property type="protein sequence ID" value="KPA75709.1"/>
    <property type="molecule type" value="Genomic_DNA"/>
</dbReference>
<dbReference type="Proteomes" id="UP000037923">
    <property type="component" value="Unassembled WGS sequence"/>
</dbReference>
<dbReference type="InterPro" id="IPR051100">
    <property type="entry name" value="DnaJ_subfamily_B/C"/>
</dbReference>
<dbReference type="GO" id="GO:0008270">
    <property type="term" value="F:zinc ion binding"/>
    <property type="evidence" value="ECO:0007669"/>
    <property type="project" value="UniProtKB-KW"/>
</dbReference>
<protein>
    <recommendedName>
        <fullName evidence="7">J domain-containing protein</fullName>
    </recommendedName>
</protein>
<dbReference type="PANTHER" id="PTHR43908:SF3">
    <property type="entry name" value="AT29763P-RELATED"/>
    <property type="match status" value="1"/>
</dbReference>
<feature type="compositionally biased region" description="Low complexity" evidence="2">
    <location>
        <begin position="153"/>
        <end position="167"/>
    </location>
</feature>
<feature type="region of interest" description="Disordered" evidence="2">
    <location>
        <begin position="94"/>
        <end position="255"/>
    </location>
</feature>
<dbReference type="GO" id="GO:0005789">
    <property type="term" value="C:endoplasmic reticulum membrane"/>
    <property type="evidence" value="ECO:0007669"/>
    <property type="project" value="TreeGrafter"/>
</dbReference>
<reference evidence="5 6" key="1">
    <citation type="submission" date="2015-07" db="EMBL/GenBank/DDBJ databases">
        <title>High-quality genome of monoxenous trypanosomatid Leptomonas pyrrhocoris.</title>
        <authorList>
            <person name="Flegontov P."/>
            <person name="Butenko A."/>
            <person name="Firsov S."/>
            <person name="Vlcek C."/>
            <person name="Logacheva M.D."/>
            <person name="Field M."/>
            <person name="Filatov D."/>
            <person name="Flegontova O."/>
            <person name="Gerasimov E."/>
            <person name="Jackson A.P."/>
            <person name="Kelly S."/>
            <person name="Opperdoes F."/>
            <person name="O'Reilly A."/>
            <person name="Votypka J."/>
            <person name="Yurchenko V."/>
            <person name="Lukes J."/>
        </authorList>
    </citation>
    <scope>NUCLEOTIDE SEQUENCE [LARGE SCALE GENOMIC DNA]</scope>
    <source>
        <strain evidence="5">H10</strain>
    </source>
</reference>
<feature type="compositionally biased region" description="Basic and acidic residues" evidence="2">
    <location>
        <begin position="322"/>
        <end position="334"/>
    </location>
</feature>
<dbReference type="InterPro" id="IPR036869">
    <property type="entry name" value="J_dom_sf"/>
</dbReference>
<dbReference type="InterPro" id="IPR001623">
    <property type="entry name" value="DnaJ_domain"/>
</dbReference>
<dbReference type="OMA" id="YFTCTHP"/>
<keyword evidence="1" id="KW-0479">Metal-binding</keyword>
<comment type="caution">
    <text evidence="5">The sequence shown here is derived from an EMBL/GenBank/DDBJ whole genome shotgun (WGS) entry which is preliminary data.</text>
</comment>
<evidence type="ECO:0000313" key="5">
    <source>
        <dbReference type="EMBL" id="KPA75708.1"/>
    </source>
</evidence>
<dbReference type="VEuPathDB" id="TriTrypDB:LpyrH10_23_0480"/>
<dbReference type="EMBL" id="LGTL01000023">
    <property type="protein sequence ID" value="KPA75708.1"/>
    <property type="molecule type" value="Genomic_DNA"/>
</dbReference>
<accession>A0A0N0VDM4</accession>
<dbReference type="PANTHER" id="PTHR43908">
    <property type="entry name" value="AT29763P-RELATED"/>
    <property type="match status" value="1"/>
</dbReference>
<feature type="domain" description="RING-type" evidence="4">
    <location>
        <begin position="486"/>
        <end position="523"/>
    </location>
</feature>
<dbReference type="PROSITE" id="PS50089">
    <property type="entry name" value="ZF_RING_2"/>
    <property type="match status" value="1"/>
</dbReference>
<keyword evidence="6" id="KW-1185">Reference proteome</keyword>
<dbReference type="GO" id="GO:0071218">
    <property type="term" value="P:cellular response to misfolded protein"/>
    <property type="evidence" value="ECO:0007669"/>
    <property type="project" value="TreeGrafter"/>
</dbReference>
<evidence type="ECO:0000259" key="4">
    <source>
        <dbReference type="PROSITE" id="PS50089"/>
    </source>
</evidence>
<feature type="region of interest" description="Disordered" evidence="2">
    <location>
        <begin position="296"/>
        <end position="334"/>
    </location>
</feature>
<organism evidence="5 6">
    <name type="scientific">Leptomonas pyrrhocoris</name>
    <name type="common">Firebug parasite</name>
    <dbReference type="NCBI Taxonomy" id="157538"/>
    <lineage>
        <taxon>Eukaryota</taxon>
        <taxon>Discoba</taxon>
        <taxon>Euglenozoa</taxon>
        <taxon>Kinetoplastea</taxon>
        <taxon>Metakinetoplastina</taxon>
        <taxon>Trypanosomatida</taxon>
        <taxon>Trypanosomatidae</taxon>
        <taxon>Leishmaniinae</taxon>
        <taxon>Leptomonas</taxon>
    </lineage>
</organism>
<dbReference type="OrthoDB" id="376357at2759"/>